<evidence type="ECO:0000313" key="6">
    <source>
        <dbReference type="EMBL" id="CUI15461.1"/>
    </source>
</evidence>
<dbReference type="PANTHER" id="PTHR43294">
    <property type="entry name" value="SODIUM/POTASSIUM-TRANSPORTING ATPASE SUBUNIT ALPHA"/>
    <property type="match status" value="1"/>
</dbReference>
<dbReference type="SUPFAM" id="SSF81653">
    <property type="entry name" value="Calcium ATPase, transduction domain A"/>
    <property type="match status" value="1"/>
</dbReference>
<dbReference type="EMBL" id="CYKH01002148">
    <property type="protein sequence ID" value="CUI15461.1"/>
    <property type="molecule type" value="Genomic_DNA"/>
</dbReference>
<feature type="transmembrane region" description="Helical" evidence="4">
    <location>
        <begin position="363"/>
        <end position="383"/>
    </location>
</feature>
<dbReference type="GO" id="GO:0030007">
    <property type="term" value="P:intracellular potassium ion homeostasis"/>
    <property type="evidence" value="ECO:0007669"/>
    <property type="project" value="TreeGrafter"/>
</dbReference>
<feature type="transmembrane region" description="Helical" evidence="4">
    <location>
        <begin position="201"/>
        <end position="221"/>
    </location>
</feature>
<dbReference type="Gene3D" id="2.70.150.10">
    <property type="entry name" value="Calcium-transporting ATPase, cytoplasmic transduction domain A"/>
    <property type="match status" value="1"/>
</dbReference>
<dbReference type="Pfam" id="PF00122">
    <property type="entry name" value="E1-E2_ATPase"/>
    <property type="match status" value="1"/>
</dbReference>
<dbReference type="GO" id="GO:1902600">
    <property type="term" value="P:proton transmembrane transport"/>
    <property type="evidence" value="ECO:0007669"/>
    <property type="project" value="TreeGrafter"/>
</dbReference>
<feature type="compositionally biased region" description="Basic and acidic residues" evidence="3">
    <location>
        <begin position="37"/>
        <end position="52"/>
    </location>
</feature>
<dbReference type="InterPro" id="IPR004014">
    <property type="entry name" value="ATPase_P-typ_cation-transptr_N"/>
</dbReference>
<dbReference type="InterPro" id="IPR059000">
    <property type="entry name" value="ATPase_P-type_domA"/>
</dbReference>
<dbReference type="Gene3D" id="1.20.1110.10">
    <property type="entry name" value="Calcium-transporting ATPase, transmembrane domain"/>
    <property type="match status" value="1"/>
</dbReference>
<organism evidence="6 7">
    <name type="scientific">Bodo saltans</name>
    <name type="common">Flagellated protozoan</name>
    <dbReference type="NCBI Taxonomy" id="75058"/>
    <lineage>
        <taxon>Eukaryota</taxon>
        <taxon>Discoba</taxon>
        <taxon>Euglenozoa</taxon>
        <taxon>Kinetoplastea</taxon>
        <taxon>Metakinetoplastina</taxon>
        <taxon>Eubodonida</taxon>
        <taxon>Bodonidae</taxon>
        <taxon>Bodo</taxon>
    </lineage>
</organism>
<evidence type="ECO:0000256" key="4">
    <source>
        <dbReference type="SAM" id="Phobius"/>
    </source>
</evidence>
<dbReference type="GO" id="GO:0036376">
    <property type="term" value="P:sodium ion export across plasma membrane"/>
    <property type="evidence" value="ECO:0007669"/>
    <property type="project" value="TreeGrafter"/>
</dbReference>
<evidence type="ECO:0000256" key="2">
    <source>
        <dbReference type="ARBA" id="ARBA00022475"/>
    </source>
</evidence>
<reference evidence="7" key="1">
    <citation type="submission" date="2015-09" db="EMBL/GenBank/DDBJ databases">
        <authorList>
            <consortium name="Pathogen Informatics"/>
        </authorList>
    </citation>
    <scope>NUCLEOTIDE SEQUENCE [LARGE SCALE GENOMIC DNA]</scope>
    <source>
        <strain evidence="7">Lake Konstanz</strain>
    </source>
</reference>
<dbReference type="GO" id="GO:0006883">
    <property type="term" value="P:intracellular sodium ion homeostasis"/>
    <property type="evidence" value="ECO:0007669"/>
    <property type="project" value="TreeGrafter"/>
</dbReference>
<dbReference type="OrthoDB" id="158672at2759"/>
<keyword evidence="2" id="KW-1003">Cell membrane</keyword>
<keyword evidence="4" id="KW-1133">Transmembrane helix</keyword>
<feature type="region of interest" description="Disordered" evidence="3">
    <location>
        <begin position="1"/>
        <end position="56"/>
    </location>
</feature>
<protein>
    <submittedName>
        <fullName evidence="6">Sodium potassium-transporting ATPase subunit alpha, putative</fullName>
    </submittedName>
</protein>
<keyword evidence="7" id="KW-1185">Reference proteome</keyword>
<dbReference type="Proteomes" id="UP000051952">
    <property type="component" value="Unassembled WGS sequence"/>
</dbReference>
<dbReference type="GO" id="GO:0005391">
    <property type="term" value="F:P-type sodium:potassium-exchanging transporter activity"/>
    <property type="evidence" value="ECO:0007669"/>
    <property type="project" value="TreeGrafter"/>
</dbReference>
<gene>
    <name evidence="6" type="ORF">BSAL_42490</name>
</gene>
<accession>A0A0S4KPA7</accession>
<feature type="compositionally biased region" description="Polar residues" evidence="3">
    <location>
        <begin position="84"/>
        <end position="93"/>
    </location>
</feature>
<evidence type="ECO:0000256" key="1">
    <source>
        <dbReference type="ARBA" id="ARBA00004651"/>
    </source>
</evidence>
<proteinExistence type="predicted"/>
<keyword evidence="4" id="KW-0472">Membrane</keyword>
<evidence type="ECO:0000256" key="3">
    <source>
        <dbReference type="SAM" id="MobiDB-lite"/>
    </source>
</evidence>
<keyword evidence="4" id="KW-0812">Transmembrane</keyword>
<dbReference type="InterPro" id="IPR023298">
    <property type="entry name" value="ATPase_P-typ_TM_dom_sf"/>
</dbReference>
<comment type="subcellular location">
    <subcellularLocation>
        <location evidence="1">Cell membrane</location>
        <topology evidence="1">Multi-pass membrane protein</topology>
    </subcellularLocation>
</comment>
<dbReference type="Pfam" id="PF00690">
    <property type="entry name" value="Cation_ATPase_N"/>
    <property type="match status" value="1"/>
</dbReference>
<dbReference type="AlphaFoldDB" id="A0A0S4KPA7"/>
<sequence>MASNGNEPIELASGSNEPSATYHSHEPVRRNTSRLRRMQDRPSEETATEPRRTPSLLQRLKAAPIDIVASRAAYEEGELPPRSPTGTMRQHSGLTRRKISAAKVREAEAVETTDNWHKLTNEQIFTHFKSRDNGFTDEEAAEQLKVVGPNKITEPPRQSLLVKFFLNCLGGFSLMLLGASILAFVIFAIEKSQQQLFDVQTLALAIVLIIVILITSGFQTYQEGQADNVMASLMEMAAEDTFVVRGGKTFKIPSNDLVPGDIVKVGVGEKVPADLRILEASELKVNNAPLTGENVDIKLGTEPRNDTLFEAKNIARSGCTFTSGSGVAIVFATGDNTFLGKIAEATTSAETPDTLLKREVRRIIVFMSGIAVVLSAIVLGLSFGRGDKWYIAIVYVIGIVIANVPEGLLPQITVALTLTAQRMLERGVLVTNMEIIETLGAVT</sequence>
<feature type="transmembrane region" description="Helical" evidence="4">
    <location>
        <begin position="164"/>
        <end position="189"/>
    </location>
</feature>
<feature type="non-terminal residue" evidence="6">
    <location>
        <position position="443"/>
    </location>
</feature>
<dbReference type="PANTHER" id="PTHR43294:SF21">
    <property type="entry name" value="CATION TRANSPORTING ATPASE"/>
    <property type="match status" value="1"/>
</dbReference>
<dbReference type="InterPro" id="IPR050510">
    <property type="entry name" value="Cation_transp_ATPase_P-type"/>
</dbReference>
<evidence type="ECO:0000259" key="5">
    <source>
        <dbReference type="SMART" id="SM00831"/>
    </source>
</evidence>
<dbReference type="GO" id="GO:1990573">
    <property type="term" value="P:potassium ion import across plasma membrane"/>
    <property type="evidence" value="ECO:0007669"/>
    <property type="project" value="TreeGrafter"/>
</dbReference>
<dbReference type="SUPFAM" id="SSF81665">
    <property type="entry name" value="Calcium ATPase, transmembrane domain M"/>
    <property type="match status" value="1"/>
</dbReference>
<dbReference type="VEuPathDB" id="TriTrypDB:BSAL_42490"/>
<name>A0A0S4KPA7_BODSA</name>
<feature type="transmembrane region" description="Helical" evidence="4">
    <location>
        <begin position="389"/>
        <end position="416"/>
    </location>
</feature>
<dbReference type="SMART" id="SM00831">
    <property type="entry name" value="Cation_ATPase_N"/>
    <property type="match status" value="1"/>
</dbReference>
<dbReference type="GO" id="GO:0005886">
    <property type="term" value="C:plasma membrane"/>
    <property type="evidence" value="ECO:0007669"/>
    <property type="project" value="UniProtKB-SubCell"/>
</dbReference>
<feature type="compositionally biased region" description="Polar residues" evidence="3">
    <location>
        <begin position="13"/>
        <end position="22"/>
    </location>
</feature>
<dbReference type="InterPro" id="IPR008250">
    <property type="entry name" value="ATPase_P-typ_transduc_dom_A_sf"/>
</dbReference>
<evidence type="ECO:0000313" key="7">
    <source>
        <dbReference type="Proteomes" id="UP000051952"/>
    </source>
</evidence>
<dbReference type="OMA" id="NEQIFTH"/>
<feature type="region of interest" description="Disordered" evidence="3">
    <location>
        <begin position="73"/>
        <end position="94"/>
    </location>
</feature>
<feature type="domain" description="Cation-transporting P-type ATPase N-terminal" evidence="5">
    <location>
        <begin position="115"/>
        <end position="188"/>
    </location>
</feature>